<gene>
    <name evidence="2" type="ORF">O3P69_017706</name>
</gene>
<organism evidence="2 3">
    <name type="scientific">Scylla paramamosain</name>
    <name type="common">Mud crab</name>
    <dbReference type="NCBI Taxonomy" id="85552"/>
    <lineage>
        <taxon>Eukaryota</taxon>
        <taxon>Metazoa</taxon>
        <taxon>Ecdysozoa</taxon>
        <taxon>Arthropoda</taxon>
        <taxon>Crustacea</taxon>
        <taxon>Multicrustacea</taxon>
        <taxon>Malacostraca</taxon>
        <taxon>Eumalacostraca</taxon>
        <taxon>Eucarida</taxon>
        <taxon>Decapoda</taxon>
        <taxon>Pleocyemata</taxon>
        <taxon>Brachyura</taxon>
        <taxon>Eubrachyura</taxon>
        <taxon>Portunoidea</taxon>
        <taxon>Portunidae</taxon>
        <taxon>Portuninae</taxon>
        <taxon>Scylla</taxon>
    </lineage>
</organism>
<name>A0AAW0TYP4_SCYPA</name>
<evidence type="ECO:0000313" key="2">
    <source>
        <dbReference type="EMBL" id="KAK8392303.1"/>
    </source>
</evidence>
<sequence length="251" mass="26003">MRGSEAWLAAAHSPGAILPRGGIPPAASVIPRRGSQGSGARGAALPHAPRWFAALRVMNSSLRQGRDSWLATPLGGHTRGDTGDAARTVDTIARDTRQRGLCGEAACVSYSEALRQGASSVLVLAPFTPPGHGRPCRIHGGLSCNTNIVFGSAGQRGEARVWQRGVALASLSPARGGAVGVGCRLARVYPQGRGGRGVGSGVVRLRGLKGAVPTSCTDVSPRQCRGGSHFRIEEEEEEEDDDKGRGGGFVN</sequence>
<evidence type="ECO:0000256" key="1">
    <source>
        <dbReference type="SAM" id="MobiDB-lite"/>
    </source>
</evidence>
<comment type="caution">
    <text evidence="2">The sequence shown here is derived from an EMBL/GenBank/DDBJ whole genome shotgun (WGS) entry which is preliminary data.</text>
</comment>
<dbReference type="AlphaFoldDB" id="A0AAW0TYP4"/>
<reference evidence="2 3" key="1">
    <citation type="submission" date="2023-03" db="EMBL/GenBank/DDBJ databases">
        <title>High-quality genome of Scylla paramamosain provides insights in environmental adaptation.</title>
        <authorList>
            <person name="Zhang L."/>
        </authorList>
    </citation>
    <scope>NUCLEOTIDE SEQUENCE [LARGE SCALE GENOMIC DNA]</scope>
    <source>
        <strain evidence="2">LZ_2023a</strain>
        <tissue evidence="2">Muscle</tissue>
    </source>
</reference>
<dbReference type="EMBL" id="JARAKH010000023">
    <property type="protein sequence ID" value="KAK8392303.1"/>
    <property type="molecule type" value="Genomic_DNA"/>
</dbReference>
<feature type="region of interest" description="Disordered" evidence="1">
    <location>
        <begin position="218"/>
        <end position="251"/>
    </location>
</feature>
<evidence type="ECO:0000313" key="3">
    <source>
        <dbReference type="Proteomes" id="UP001487740"/>
    </source>
</evidence>
<protein>
    <submittedName>
        <fullName evidence="2">Uncharacterized protein</fullName>
    </submittedName>
</protein>
<proteinExistence type="predicted"/>
<accession>A0AAW0TYP4</accession>
<keyword evidence="3" id="KW-1185">Reference proteome</keyword>
<dbReference type="Proteomes" id="UP001487740">
    <property type="component" value="Unassembled WGS sequence"/>
</dbReference>